<reference evidence="1" key="1">
    <citation type="submission" date="2022-11" db="EMBL/GenBank/DDBJ databases">
        <title>beta-Carotene-producing bacterium, Jeongeuplla avenae sp. nov., alleviates the salt stress of Arabidopsis seedlings.</title>
        <authorList>
            <person name="Jiang L."/>
            <person name="Lee J."/>
        </authorList>
    </citation>
    <scope>NUCLEOTIDE SEQUENCE</scope>
    <source>
        <strain evidence="1">DY_R2A_6</strain>
    </source>
</reference>
<accession>A0ACD4NIA5</accession>
<sequence>MRTVAIDFETANARPDSACAVGFAWIEGDRIVRREHHLIRPREMRFDAGNIRVHGIHPEHVEDAPEFDAVMADFVAAMGDALLVAHNASFDMRVLEASARAYRMALPRHASLCTVALGRRLWPDATNHKLSTLAHRCGVSFRHHHAGEDAFACATIALTGMAEEGASSVRDLAARTGLARARTGVVALRAGGIAERALGGLRPELRPASARPVAAATPKPAAPGERRRFTVSGSAGTAYDVVLTREPTGWRSRCTCMSARFRPVCKHAAALMAGDFRAVVAENRPEGAAEIRVFPLAEIG</sequence>
<evidence type="ECO:0000313" key="1">
    <source>
        <dbReference type="EMBL" id="WAJ26516.1"/>
    </source>
</evidence>
<organism evidence="1 2">
    <name type="scientific">Antarcticirhabdus aurantiaca</name>
    <dbReference type="NCBI Taxonomy" id="2606717"/>
    <lineage>
        <taxon>Bacteria</taxon>
        <taxon>Pseudomonadati</taxon>
        <taxon>Pseudomonadota</taxon>
        <taxon>Alphaproteobacteria</taxon>
        <taxon>Hyphomicrobiales</taxon>
        <taxon>Aurantimonadaceae</taxon>
        <taxon>Antarcticirhabdus</taxon>
    </lineage>
</organism>
<keyword evidence="2" id="KW-1185">Reference proteome</keyword>
<evidence type="ECO:0000313" key="2">
    <source>
        <dbReference type="Proteomes" id="UP001163223"/>
    </source>
</evidence>
<protein>
    <submittedName>
        <fullName evidence="1">3'-5' exonuclease</fullName>
    </submittedName>
</protein>
<proteinExistence type="predicted"/>
<gene>
    <name evidence="1" type="ORF">OXU80_16725</name>
</gene>
<name>A0ACD4NIA5_9HYPH</name>
<dbReference type="Proteomes" id="UP001163223">
    <property type="component" value="Chromosome"/>
</dbReference>
<keyword evidence="1" id="KW-0378">Hydrolase</keyword>
<dbReference type="EMBL" id="CP113520">
    <property type="protein sequence ID" value="WAJ26516.1"/>
    <property type="molecule type" value="Genomic_DNA"/>
</dbReference>
<keyword evidence="1" id="KW-0269">Exonuclease</keyword>
<keyword evidence="1" id="KW-0540">Nuclease</keyword>